<keyword evidence="3" id="KW-1185">Reference proteome</keyword>
<dbReference type="CTD" id="20203491"/>
<reference evidence="1 3" key="2">
    <citation type="journal article" date="2013" name="Nature">
        <title>Insights into bilaterian evolution from three spiralian genomes.</title>
        <authorList>
            <person name="Simakov O."/>
            <person name="Marletaz F."/>
            <person name="Cho S.J."/>
            <person name="Edsinger-Gonzales E."/>
            <person name="Havlak P."/>
            <person name="Hellsten U."/>
            <person name="Kuo D.H."/>
            <person name="Larsson T."/>
            <person name="Lv J."/>
            <person name="Arendt D."/>
            <person name="Savage R."/>
            <person name="Osoegawa K."/>
            <person name="de Jong P."/>
            <person name="Grimwood J."/>
            <person name="Chapman J.A."/>
            <person name="Shapiro H."/>
            <person name="Aerts A."/>
            <person name="Otillar R.P."/>
            <person name="Terry A.Y."/>
            <person name="Boore J.L."/>
            <person name="Grigoriev I.V."/>
            <person name="Lindberg D.R."/>
            <person name="Seaver E.C."/>
            <person name="Weisblat D.A."/>
            <person name="Putnam N.H."/>
            <person name="Rokhsar D.S."/>
        </authorList>
    </citation>
    <scope>NUCLEOTIDE SEQUENCE</scope>
</reference>
<dbReference type="PANTHER" id="PTHR32215:SF0">
    <property type="entry name" value="CILIA- AND FLAGELLA-ASSOCIATED PROTEIN 57"/>
    <property type="match status" value="1"/>
</dbReference>
<dbReference type="HOGENOM" id="CLU_104866_0_0_1"/>
<evidence type="ECO:0000313" key="3">
    <source>
        <dbReference type="Proteomes" id="UP000015101"/>
    </source>
</evidence>
<evidence type="ECO:0000313" key="2">
    <source>
        <dbReference type="EnsemblMetazoa" id="HelroP171133"/>
    </source>
</evidence>
<proteinExistence type="predicted"/>
<dbReference type="EMBL" id="KB096325">
    <property type="protein sequence ID" value="ESO05496.1"/>
    <property type="molecule type" value="Genomic_DNA"/>
</dbReference>
<accession>T1F3U2</accession>
<dbReference type="RefSeq" id="XP_009016129.1">
    <property type="nucleotide sequence ID" value="XM_009017881.1"/>
</dbReference>
<dbReference type="SUPFAM" id="SSF82171">
    <property type="entry name" value="DPP6 N-terminal domain-like"/>
    <property type="match status" value="1"/>
</dbReference>
<organism evidence="2 3">
    <name type="scientific">Helobdella robusta</name>
    <name type="common">Californian leech</name>
    <dbReference type="NCBI Taxonomy" id="6412"/>
    <lineage>
        <taxon>Eukaryota</taxon>
        <taxon>Metazoa</taxon>
        <taxon>Spiralia</taxon>
        <taxon>Lophotrochozoa</taxon>
        <taxon>Annelida</taxon>
        <taxon>Clitellata</taxon>
        <taxon>Hirudinea</taxon>
        <taxon>Rhynchobdellida</taxon>
        <taxon>Glossiphoniidae</taxon>
        <taxon>Helobdella</taxon>
    </lineage>
</organism>
<reference evidence="2" key="3">
    <citation type="submission" date="2015-06" db="UniProtKB">
        <authorList>
            <consortium name="EnsemblMetazoa"/>
        </authorList>
    </citation>
    <scope>IDENTIFICATION</scope>
</reference>
<dbReference type="GeneID" id="20203491"/>
<name>T1F3U2_HELRO</name>
<gene>
    <name evidence="2" type="primary">20203491</name>
    <name evidence="1" type="ORF">HELRODRAFT_171133</name>
</gene>
<dbReference type="PANTHER" id="PTHR32215">
    <property type="entry name" value="CILIA- AND FLAGELLA-ASSOCIATED PROTEIN 57"/>
    <property type="match status" value="1"/>
</dbReference>
<dbReference type="Gene3D" id="2.130.10.10">
    <property type="entry name" value="YVTN repeat-like/Quinoprotein amine dehydrogenase"/>
    <property type="match status" value="1"/>
</dbReference>
<dbReference type="InterPro" id="IPR052993">
    <property type="entry name" value="CFA-57"/>
</dbReference>
<dbReference type="STRING" id="6412.T1F3U2"/>
<sequence>MAIVKAKAFYNFGFSQISSGNINFIDDVTMMFPSGTCCILLNMEYNTQRTINSGTDGNSITAMAVNLKKRVLAFAELKKDQVPVIFVYDFDTCTQHKVIFQTAIDASSYTSLAFSSNGKYLAAVGLKSQNEYYIFMWLWDRAHLFEYYEIDPDDLQKRKNYTVDLHK</sequence>
<dbReference type="KEGG" id="hro:HELRODRAFT_171133"/>
<dbReference type="FunFam" id="2.130.10.10:FF:003654">
    <property type="entry name" value="Predicted protein"/>
    <property type="match status" value="1"/>
</dbReference>
<dbReference type="InParanoid" id="T1F3U2"/>
<protein>
    <recommendedName>
        <fullName evidence="4">Cilia- and flagella-associated protein 43</fullName>
    </recommendedName>
</protein>
<dbReference type="EMBL" id="AMQM01003797">
    <property type="status" value="NOT_ANNOTATED_CDS"/>
    <property type="molecule type" value="Genomic_DNA"/>
</dbReference>
<evidence type="ECO:0008006" key="4">
    <source>
        <dbReference type="Google" id="ProtNLM"/>
    </source>
</evidence>
<dbReference type="EnsemblMetazoa" id="HelroT171133">
    <property type="protein sequence ID" value="HelroP171133"/>
    <property type="gene ID" value="HelroG171133"/>
</dbReference>
<dbReference type="AlphaFoldDB" id="T1F3U2"/>
<dbReference type="InterPro" id="IPR015943">
    <property type="entry name" value="WD40/YVTN_repeat-like_dom_sf"/>
</dbReference>
<reference evidence="3" key="1">
    <citation type="submission" date="2012-12" db="EMBL/GenBank/DDBJ databases">
        <authorList>
            <person name="Hellsten U."/>
            <person name="Grimwood J."/>
            <person name="Chapman J.A."/>
            <person name="Shapiro H."/>
            <person name="Aerts A."/>
            <person name="Otillar R.P."/>
            <person name="Terry A.Y."/>
            <person name="Boore J.L."/>
            <person name="Simakov O."/>
            <person name="Marletaz F."/>
            <person name="Cho S.-J."/>
            <person name="Edsinger-Gonzales E."/>
            <person name="Havlak P."/>
            <person name="Kuo D.-H."/>
            <person name="Larsson T."/>
            <person name="Lv J."/>
            <person name="Arendt D."/>
            <person name="Savage R."/>
            <person name="Osoegawa K."/>
            <person name="de Jong P."/>
            <person name="Lindberg D.R."/>
            <person name="Seaver E.C."/>
            <person name="Weisblat D.A."/>
            <person name="Putnam N.H."/>
            <person name="Grigoriev I.V."/>
            <person name="Rokhsar D.S."/>
        </authorList>
    </citation>
    <scope>NUCLEOTIDE SEQUENCE</scope>
</reference>
<dbReference type="OMA" id="FEYYEID"/>
<dbReference type="Proteomes" id="UP000015101">
    <property type="component" value="Unassembled WGS sequence"/>
</dbReference>
<evidence type="ECO:0000313" key="1">
    <source>
        <dbReference type="EMBL" id="ESO05496.1"/>
    </source>
</evidence>